<name>A0A4R2HIH8_9ACTN</name>
<feature type="domain" description="N-acetyltransferase" evidence="3">
    <location>
        <begin position="1"/>
        <end position="159"/>
    </location>
</feature>
<keyword evidence="4" id="KW-0687">Ribonucleoprotein</keyword>
<dbReference type="InterPro" id="IPR000182">
    <property type="entry name" value="GNAT_dom"/>
</dbReference>
<keyword evidence="5" id="KW-1185">Reference proteome</keyword>
<dbReference type="Proteomes" id="UP000294508">
    <property type="component" value="Unassembled WGS sequence"/>
</dbReference>
<reference evidence="4 5" key="1">
    <citation type="journal article" date="2015" name="Stand. Genomic Sci.">
        <title>Genomic Encyclopedia of Bacterial and Archaeal Type Strains, Phase III: the genomes of soil and plant-associated and newly described type strains.</title>
        <authorList>
            <person name="Whitman W.B."/>
            <person name="Woyke T."/>
            <person name="Klenk H.P."/>
            <person name="Zhou Y."/>
            <person name="Lilburn T.G."/>
            <person name="Beck B.J."/>
            <person name="De Vos P."/>
            <person name="Vandamme P."/>
            <person name="Eisen J.A."/>
            <person name="Garrity G."/>
            <person name="Hugenholtz P."/>
            <person name="Kyrpides N.C."/>
        </authorList>
    </citation>
    <scope>NUCLEOTIDE SEQUENCE [LARGE SCALE GENOMIC DNA]</scope>
    <source>
        <strain evidence="4 5">VKM Ac-2572</strain>
    </source>
</reference>
<dbReference type="CDD" id="cd04301">
    <property type="entry name" value="NAT_SF"/>
    <property type="match status" value="1"/>
</dbReference>
<keyword evidence="1" id="KW-0808">Transferase</keyword>
<organism evidence="4 5">
    <name type="scientific">Kribbella steppae</name>
    <dbReference type="NCBI Taxonomy" id="2512223"/>
    <lineage>
        <taxon>Bacteria</taxon>
        <taxon>Bacillati</taxon>
        <taxon>Actinomycetota</taxon>
        <taxon>Actinomycetes</taxon>
        <taxon>Propionibacteriales</taxon>
        <taxon>Kribbellaceae</taxon>
        <taxon>Kribbella</taxon>
    </lineage>
</organism>
<accession>A0A4R2HIH8</accession>
<dbReference type="PANTHER" id="PTHR43877">
    <property type="entry name" value="AMINOALKYLPHOSPHONATE N-ACETYLTRANSFERASE-RELATED-RELATED"/>
    <property type="match status" value="1"/>
</dbReference>
<dbReference type="EMBL" id="SLWN01000006">
    <property type="protein sequence ID" value="TCO28566.1"/>
    <property type="molecule type" value="Genomic_DNA"/>
</dbReference>
<dbReference type="OrthoDB" id="9799092at2"/>
<gene>
    <name evidence="4" type="ORF">EV652_106553</name>
</gene>
<evidence type="ECO:0000256" key="2">
    <source>
        <dbReference type="ARBA" id="ARBA00023315"/>
    </source>
</evidence>
<comment type="caution">
    <text evidence="4">The sequence shown here is derived from an EMBL/GenBank/DDBJ whole genome shotgun (WGS) entry which is preliminary data.</text>
</comment>
<dbReference type="PANTHER" id="PTHR43877:SF2">
    <property type="entry name" value="AMINOALKYLPHOSPHONATE N-ACETYLTRANSFERASE-RELATED"/>
    <property type="match status" value="1"/>
</dbReference>
<dbReference type="RefSeq" id="WP_132210736.1">
    <property type="nucleotide sequence ID" value="NZ_SLWN01000006.1"/>
</dbReference>
<proteinExistence type="predicted"/>
<dbReference type="SUPFAM" id="SSF55729">
    <property type="entry name" value="Acyl-CoA N-acyltransferases (Nat)"/>
    <property type="match status" value="1"/>
</dbReference>
<evidence type="ECO:0000256" key="1">
    <source>
        <dbReference type="ARBA" id="ARBA00022679"/>
    </source>
</evidence>
<sequence length="159" mass="17502">MQLRPATADDFTFLTEMLLEAYNWDGTSWFTLDKLRAEDKAWRYVAGWPRSTDFGVIAEVDGTPAGAAWARLLTADRPGYGYIADDVPELSLGVSPAFRRQGIARAVMTELIAVARSSTPYTRLSLSVDPANNAAKLYRSLGFETVGTVETSETMVLEL</sequence>
<keyword evidence="2" id="KW-0012">Acyltransferase</keyword>
<evidence type="ECO:0000313" key="4">
    <source>
        <dbReference type="EMBL" id="TCO28566.1"/>
    </source>
</evidence>
<dbReference type="InterPro" id="IPR016181">
    <property type="entry name" value="Acyl_CoA_acyltransferase"/>
</dbReference>
<keyword evidence="4" id="KW-0689">Ribosomal protein</keyword>
<dbReference type="Gene3D" id="3.40.630.30">
    <property type="match status" value="1"/>
</dbReference>
<dbReference type="Pfam" id="PF00583">
    <property type="entry name" value="Acetyltransf_1"/>
    <property type="match status" value="1"/>
</dbReference>
<dbReference type="InterPro" id="IPR050832">
    <property type="entry name" value="Bact_Acetyltransf"/>
</dbReference>
<dbReference type="AlphaFoldDB" id="A0A4R2HIH8"/>
<dbReference type="PROSITE" id="PS51186">
    <property type="entry name" value="GNAT"/>
    <property type="match status" value="1"/>
</dbReference>
<dbReference type="GO" id="GO:0016747">
    <property type="term" value="F:acyltransferase activity, transferring groups other than amino-acyl groups"/>
    <property type="evidence" value="ECO:0007669"/>
    <property type="project" value="InterPro"/>
</dbReference>
<protein>
    <submittedName>
        <fullName evidence="4">Ribosomal protein S18 acetylase RimI-like enzyme</fullName>
    </submittedName>
</protein>
<evidence type="ECO:0000259" key="3">
    <source>
        <dbReference type="PROSITE" id="PS51186"/>
    </source>
</evidence>
<evidence type="ECO:0000313" key="5">
    <source>
        <dbReference type="Proteomes" id="UP000294508"/>
    </source>
</evidence>
<dbReference type="GO" id="GO:0005840">
    <property type="term" value="C:ribosome"/>
    <property type="evidence" value="ECO:0007669"/>
    <property type="project" value="UniProtKB-KW"/>
</dbReference>